<dbReference type="EMBL" id="AWUE01000439">
    <property type="protein sequence ID" value="OMP14307.1"/>
    <property type="molecule type" value="Genomic_DNA"/>
</dbReference>
<name>A0A1R3L4R0_9ROSI</name>
<sequence length="66" mass="7463">MSSYQDGTEENVETTKVTIEKESPDGKKSSCQKMVVEKEETVKEKIDCDGKKSSLDGYFHFNRIIG</sequence>
<keyword evidence="3" id="KW-1185">Reference proteome</keyword>
<feature type="compositionally biased region" description="Basic and acidic residues" evidence="1">
    <location>
        <begin position="18"/>
        <end position="28"/>
    </location>
</feature>
<organism evidence="2 3">
    <name type="scientific">Corchorus olitorius</name>
    <dbReference type="NCBI Taxonomy" id="93759"/>
    <lineage>
        <taxon>Eukaryota</taxon>
        <taxon>Viridiplantae</taxon>
        <taxon>Streptophyta</taxon>
        <taxon>Embryophyta</taxon>
        <taxon>Tracheophyta</taxon>
        <taxon>Spermatophyta</taxon>
        <taxon>Magnoliopsida</taxon>
        <taxon>eudicotyledons</taxon>
        <taxon>Gunneridae</taxon>
        <taxon>Pentapetalae</taxon>
        <taxon>rosids</taxon>
        <taxon>malvids</taxon>
        <taxon>Malvales</taxon>
        <taxon>Malvaceae</taxon>
        <taxon>Grewioideae</taxon>
        <taxon>Apeibeae</taxon>
        <taxon>Corchorus</taxon>
    </lineage>
</organism>
<evidence type="ECO:0000313" key="3">
    <source>
        <dbReference type="Proteomes" id="UP000187203"/>
    </source>
</evidence>
<proteinExistence type="predicted"/>
<evidence type="ECO:0000256" key="1">
    <source>
        <dbReference type="SAM" id="MobiDB-lite"/>
    </source>
</evidence>
<protein>
    <submittedName>
        <fullName evidence="2">Uncharacterized protein</fullName>
    </submittedName>
</protein>
<accession>A0A1R3L4R0</accession>
<gene>
    <name evidence="2" type="ORF">COLO4_00070</name>
</gene>
<dbReference type="AlphaFoldDB" id="A0A1R3L4R0"/>
<dbReference type="Proteomes" id="UP000187203">
    <property type="component" value="Unassembled WGS sequence"/>
</dbReference>
<evidence type="ECO:0000313" key="2">
    <source>
        <dbReference type="EMBL" id="OMP14307.1"/>
    </source>
</evidence>
<comment type="caution">
    <text evidence="2">The sequence shown here is derived from an EMBL/GenBank/DDBJ whole genome shotgun (WGS) entry which is preliminary data.</text>
</comment>
<feature type="region of interest" description="Disordered" evidence="1">
    <location>
        <begin position="1"/>
        <end position="32"/>
    </location>
</feature>
<reference evidence="3" key="1">
    <citation type="submission" date="2013-09" db="EMBL/GenBank/DDBJ databases">
        <title>Corchorus olitorius genome sequencing.</title>
        <authorList>
            <person name="Alam M."/>
            <person name="Haque M.S."/>
            <person name="Islam M.S."/>
            <person name="Emdad E.M."/>
            <person name="Islam M.M."/>
            <person name="Ahmed B."/>
            <person name="Halim A."/>
            <person name="Hossen Q.M.M."/>
            <person name="Hossain M.Z."/>
            <person name="Ahmed R."/>
            <person name="Khan M.M."/>
            <person name="Islam R."/>
            <person name="Rashid M.M."/>
            <person name="Khan S.A."/>
            <person name="Rahman M.S."/>
            <person name="Alam M."/>
            <person name="Yahiya A.S."/>
            <person name="Khan M.S."/>
            <person name="Azam M.S."/>
            <person name="Haque T."/>
            <person name="Lashkar M.Z.H."/>
            <person name="Akhand A.I."/>
            <person name="Morshed G."/>
            <person name="Roy S."/>
            <person name="Uddin K.S."/>
            <person name="Rabeya T."/>
            <person name="Hossain A.S."/>
            <person name="Chowdhury A."/>
            <person name="Snigdha A.R."/>
            <person name="Mortoza M.S."/>
            <person name="Matin S.A."/>
            <person name="Hoque S.M.E."/>
            <person name="Islam M.K."/>
            <person name="Roy D.K."/>
            <person name="Haider R."/>
            <person name="Moosa M.M."/>
            <person name="Elias S.M."/>
            <person name="Hasan A.M."/>
            <person name="Jahan S."/>
            <person name="Shafiuddin M."/>
            <person name="Mahmood N."/>
            <person name="Shommy N.S."/>
        </authorList>
    </citation>
    <scope>NUCLEOTIDE SEQUENCE [LARGE SCALE GENOMIC DNA]</scope>
    <source>
        <strain evidence="3">cv. O-4</strain>
    </source>
</reference>